<organism evidence="2 3">
    <name type="scientific">Nocardioides oceani</name>
    <dbReference type="NCBI Taxonomy" id="3058369"/>
    <lineage>
        <taxon>Bacteria</taxon>
        <taxon>Bacillati</taxon>
        <taxon>Actinomycetota</taxon>
        <taxon>Actinomycetes</taxon>
        <taxon>Propionibacteriales</taxon>
        <taxon>Nocardioidaceae</taxon>
        <taxon>Nocardioides</taxon>
    </lineage>
</organism>
<protein>
    <submittedName>
        <fullName evidence="2">Uncharacterized protein</fullName>
    </submittedName>
</protein>
<evidence type="ECO:0000313" key="2">
    <source>
        <dbReference type="EMBL" id="MDN4174717.1"/>
    </source>
</evidence>
<dbReference type="Proteomes" id="UP001168620">
    <property type="component" value="Unassembled WGS sequence"/>
</dbReference>
<keyword evidence="3" id="KW-1185">Reference proteome</keyword>
<dbReference type="RefSeq" id="WP_300953811.1">
    <property type="nucleotide sequence ID" value="NZ_JAUHJQ010000008.1"/>
</dbReference>
<sequence>MSTQPKGESDGLREYEVWSTYKVDGVAIIRARSAAEAVRKGLDVSSDDPVEFVFSEPYGETRMRARLLFPPAPTQPVCGQTYRDRDGDPATCSWPAGHEGSCW</sequence>
<feature type="region of interest" description="Disordered" evidence="1">
    <location>
        <begin position="81"/>
        <end position="103"/>
    </location>
</feature>
<name>A0ABT8FKR0_9ACTN</name>
<reference evidence="2" key="1">
    <citation type="submission" date="2023-06" db="EMBL/GenBank/DDBJ databases">
        <title>Draft genome sequence of Nocardioides sp. SOB77.</title>
        <authorList>
            <person name="Zhang G."/>
        </authorList>
    </citation>
    <scope>NUCLEOTIDE SEQUENCE</scope>
    <source>
        <strain evidence="2">SOB77</strain>
    </source>
</reference>
<evidence type="ECO:0000313" key="3">
    <source>
        <dbReference type="Proteomes" id="UP001168620"/>
    </source>
</evidence>
<comment type="caution">
    <text evidence="2">The sequence shown here is derived from an EMBL/GenBank/DDBJ whole genome shotgun (WGS) entry which is preliminary data.</text>
</comment>
<proteinExistence type="predicted"/>
<accession>A0ABT8FKR0</accession>
<dbReference type="EMBL" id="JAUHJQ010000008">
    <property type="protein sequence ID" value="MDN4174717.1"/>
    <property type="molecule type" value="Genomic_DNA"/>
</dbReference>
<gene>
    <name evidence="2" type="ORF">QWY28_17280</name>
</gene>
<evidence type="ECO:0000256" key="1">
    <source>
        <dbReference type="SAM" id="MobiDB-lite"/>
    </source>
</evidence>